<feature type="region of interest" description="Disordered" evidence="1">
    <location>
        <begin position="86"/>
        <end position="107"/>
    </location>
</feature>
<accession>A0A7J6WLZ7</accession>
<evidence type="ECO:0000256" key="1">
    <source>
        <dbReference type="SAM" id="MobiDB-lite"/>
    </source>
</evidence>
<keyword evidence="3" id="KW-1185">Reference proteome</keyword>
<evidence type="ECO:0000313" key="2">
    <source>
        <dbReference type="EMBL" id="KAF5197998.1"/>
    </source>
</evidence>
<feature type="compositionally biased region" description="Polar residues" evidence="1">
    <location>
        <begin position="86"/>
        <end position="97"/>
    </location>
</feature>
<sequence length="179" mass="20740">MEDEIKHQKELEDDNRKLAEKLAQQIQFKNDSKQKAVILHECNEASKVNLFSDDLKQTEDELKHQKEWDEDNRKLAENVEQQFQFQSETQPYEETNGGSRGADIPLTPDITDEITKIYKSLHPRPGTQIIEATQSHINNDAICNQQKPQDIPQELFNMLKMAQKTLVIQKGRGKLQKSI</sequence>
<dbReference type="EMBL" id="JABWDY010013896">
    <property type="protein sequence ID" value="KAF5197998.1"/>
    <property type="molecule type" value="Genomic_DNA"/>
</dbReference>
<gene>
    <name evidence="2" type="ORF">FRX31_012415</name>
</gene>
<name>A0A7J6WLZ7_THATH</name>
<comment type="caution">
    <text evidence="2">The sequence shown here is derived from an EMBL/GenBank/DDBJ whole genome shotgun (WGS) entry which is preliminary data.</text>
</comment>
<protein>
    <submittedName>
        <fullName evidence="2">Uncharacterized protein</fullName>
    </submittedName>
</protein>
<dbReference type="AlphaFoldDB" id="A0A7J6WLZ7"/>
<reference evidence="2 3" key="1">
    <citation type="submission" date="2020-06" db="EMBL/GenBank/DDBJ databases">
        <title>Transcriptomic and genomic resources for Thalictrum thalictroides and T. hernandezii: Facilitating candidate gene discovery in an emerging model plant lineage.</title>
        <authorList>
            <person name="Arias T."/>
            <person name="Riano-Pachon D.M."/>
            <person name="Di Stilio V.S."/>
        </authorList>
    </citation>
    <scope>NUCLEOTIDE SEQUENCE [LARGE SCALE GENOMIC DNA]</scope>
    <source>
        <strain evidence="3">cv. WT478/WT964</strain>
        <tissue evidence="2">Leaves</tissue>
    </source>
</reference>
<organism evidence="2 3">
    <name type="scientific">Thalictrum thalictroides</name>
    <name type="common">Rue-anemone</name>
    <name type="synonym">Anemone thalictroides</name>
    <dbReference type="NCBI Taxonomy" id="46969"/>
    <lineage>
        <taxon>Eukaryota</taxon>
        <taxon>Viridiplantae</taxon>
        <taxon>Streptophyta</taxon>
        <taxon>Embryophyta</taxon>
        <taxon>Tracheophyta</taxon>
        <taxon>Spermatophyta</taxon>
        <taxon>Magnoliopsida</taxon>
        <taxon>Ranunculales</taxon>
        <taxon>Ranunculaceae</taxon>
        <taxon>Thalictroideae</taxon>
        <taxon>Thalictrum</taxon>
    </lineage>
</organism>
<proteinExistence type="predicted"/>
<evidence type="ECO:0000313" key="3">
    <source>
        <dbReference type="Proteomes" id="UP000554482"/>
    </source>
</evidence>
<dbReference type="Proteomes" id="UP000554482">
    <property type="component" value="Unassembled WGS sequence"/>
</dbReference>